<dbReference type="GO" id="GO:0004252">
    <property type="term" value="F:serine-type endopeptidase activity"/>
    <property type="evidence" value="ECO:0007669"/>
    <property type="project" value="InterPro"/>
</dbReference>
<protein>
    <recommendedName>
        <fullName evidence="7">Peptidase S26 domain-containing protein</fullName>
    </recommendedName>
</protein>
<evidence type="ECO:0000256" key="4">
    <source>
        <dbReference type="ARBA" id="ARBA00023136"/>
    </source>
</evidence>
<dbReference type="PANTHER" id="PTHR10806:SF6">
    <property type="entry name" value="SIGNAL PEPTIDASE COMPLEX CATALYTIC SUBUNIT SEC11"/>
    <property type="match status" value="1"/>
</dbReference>
<keyword evidence="3 5" id="KW-1133">Transmembrane helix</keyword>
<dbReference type="PANTHER" id="PTHR10806">
    <property type="entry name" value="SIGNAL PEPTIDASE COMPLEX CATALYTIC SUBUNIT SEC11"/>
    <property type="match status" value="1"/>
</dbReference>
<keyword evidence="2 5" id="KW-0812">Transmembrane</keyword>
<dbReference type="SUPFAM" id="SSF51306">
    <property type="entry name" value="LexA/Signal peptidase"/>
    <property type="match status" value="1"/>
</dbReference>
<name>X1VLT3_9ZZZZ</name>
<dbReference type="CDD" id="cd06530">
    <property type="entry name" value="S26_SPase_I"/>
    <property type="match status" value="1"/>
</dbReference>
<reference evidence="6" key="1">
    <citation type="journal article" date="2014" name="Front. Microbiol.">
        <title>High frequency of phylogenetically diverse reductive dehalogenase-homologous genes in deep subseafloor sedimentary metagenomes.</title>
        <authorList>
            <person name="Kawai M."/>
            <person name="Futagami T."/>
            <person name="Toyoda A."/>
            <person name="Takaki Y."/>
            <person name="Nishi S."/>
            <person name="Hori S."/>
            <person name="Arai W."/>
            <person name="Tsubouchi T."/>
            <person name="Morono Y."/>
            <person name="Uchiyama I."/>
            <person name="Ito T."/>
            <person name="Fujiyama A."/>
            <person name="Inagaki F."/>
            <person name="Takami H."/>
        </authorList>
    </citation>
    <scope>NUCLEOTIDE SEQUENCE</scope>
    <source>
        <strain evidence="6">Expedition CK06-06</strain>
    </source>
</reference>
<feature type="transmembrane region" description="Helical" evidence="5">
    <location>
        <begin position="163"/>
        <end position="184"/>
    </location>
</feature>
<evidence type="ECO:0008006" key="7">
    <source>
        <dbReference type="Google" id="ProtNLM"/>
    </source>
</evidence>
<evidence type="ECO:0000256" key="3">
    <source>
        <dbReference type="ARBA" id="ARBA00022989"/>
    </source>
</evidence>
<gene>
    <name evidence="6" type="ORF">S12H4_56968</name>
</gene>
<dbReference type="NCBIfam" id="TIGR02228">
    <property type="entry name" value="sigpep_I_arch"/>
    <property type="match status" value="1"/>
</dbReference>
<comment type="caution">
    <text evidence="6">The sequence shown here is derived from an EMBL/GenBank/DDBJ whole genome shotgun (WGS) entry which is preliminary data.</text>
</comment>
<sequence>SSFEDNIIYVNKMVSRTMMSPKIKYISRILMVIIIVYTASRGILFSLRFIIGVESPVVIVELTSMLPTLEDGDMLLLKGINNKSAISIGEIIVFYNPRSTQPERIVHRIINIEIIEGKVHFITKGDNNRIADQKPVPPENVIGIVASKLPIFLAEYIKFIDNLVVKTSMVGILVILFIISGTYFRHVLLNS</sequence>
<dbReference type="InterPro" id="IPR019533">
    <property type="entry name" value="Peptidase_S26"/>
</dbReference>
<feature type="transmembrane region" description="Helical" evidence="5">
    <location>
        <begin position="25"/>
        <end position="44"/>
    </location>
</feature>
<evidence type="ECO:0000256" key="2">
    <source>
        <dbReference type="ARBA" id="ARBA00022692"/>
    </source>
</evidence>
<evidence type="ECO:0000256" key="5">
    <source>
        <dbReference type="SAM" id="Phobius"/>
    </source>
</evidence>
<evidence type="ECO:0000313" key="6">
    <source>
        <dbReference type="EMBL" id="GAJ20382.1"/>
    </source>
</evidence>
<organism evidence="6">
    <name type="scientific">marine sediment metagenome</name>
    <dbReference type="NCBI Taxonomy" id="412755"/>
    <lineage>
        <taxon>unclassified sequences</taxon>
        <taxon>metagenomes</taxon>
        <taxon>ecological metagenomes</taxon>
    </lineage>
</organism>
<comment type="subcellular location">
    <subcellularLocation>
        <location evidence="1">Membrane</location>
    </subcellularLocation>
</comment>
<dbReference type="GO" id="GO:0016020">
    <property type="term" value="C:membrane"/>
    <property type="evidence" value="ECO:0007669"/>
    <property type="project" value="UniProtKB-SubCell"/>
</dbReference>
<feature type="non-terminal residue" evidence="6">
    <location>
        <position position="1"/>
    </location>
</feature>
<dbReference type="AlphaFoldDB" id="X1VLT3"/>
<dbReference type="InterPro" id="IPR001733">
    <property type="entry name" value="Peptidase_S26B"/>
</dbReference>
<dbReference type="GO" id="GO:0006465">
    <property type="term" value="P:signal peptide processing"/>
    <property type="evidence" value="ECO:0007669"/>
    <property type="project" value="InterPro"/>
</dbReference>
<evidence type="ECO:0000256" key="1">
    <source>
        <dbReference type="ARBA" id="ARBA00004370"/>
    </source>
</evidence>
<keyword evidence="4 5" id="KW-0472">Membrane</keyword>
<proteinExistence type="predicted"/>
<dbReference type="EMBL" id="BARW01036762">
    <property type="protein sequence ID" value="GAJ20382.1"/>
    <property type="molecule type" value="Genomic_DNA"/>
</dbReference>
<dbReference type="Gene3D" id="2.10.109.10">
    <property type="entry name" value="Umud Fragment, subunit A"/>
    <property type="match status" value="1"/>
</dbReference>
<accession>X1VLT3</accession>
<dbReference type="InterPro" id="IPR036286">
    <property type="entry name" value="LexA/Signal_pep-like_sf"/>
</dbReference>